<evidence type="ECO:0000313" key="6">
    <source>
        <dbReference type="EMBL" id="TSC96559.1"/>
    </source>
</evidence>
<evidence type="ECO:0000256" key="4">
    <source>
        <dbReference type="ARBA" id="ARBA00022741"/>
    </source>
</evidence>
<dbReference type="AlphaFoldDB" id="A0A554LV95"/>
<keyword evidence="5" id="KW-0378">Hydrolase</keyword>
<dbReference type="Proteomes" id="UP000318711">
    <property type="component" value="Unassembled WGS sequence"/>
</dbReference>
<dbReference type="Pfam" id="PF01934">
    <property type="entry name" value="HepT-like"/>
    <property type="match status" value="1"/>
</dbReference>
<accession>A0A554LV95</accession>
<feature type="non-terminal residue" evidence="6">
    <location>
        <position position="1"/>
    </location>
</feature>
<dbReference type="GO" id="GO:0016787">
    <property type="term" value="F:hydrolase activity"/>
    <property type="evidence" value="ECO:0007669"/>
    <property type="project" value="UniProtKB-KW"/>
</dbReference>
<evidence type="ECO:0000256" key="1">
    <source>
        <dbReference type="ARBA" id="ARBA00022553"/>
    </source>
</evidence>
<dbReference type="InterPro" id="IPR008201">
    <property type="entry name" value="HepT-like"/>
</dbReference>
<name>A0A554LV95_9BACT</name>
<dbReference type="GO" id="GO:0110001">
    <property type="term" value="C:toxin-antitoxin complex"/>
    <property type="evidence" value="ECO:0007669"/>
    <property type="project" value="InterPro"/>
</dbReference>
<protein>
    <recommendedName>
        <fullName evidence="8">DUF86 domain-containing protein</fullName>
    </recommendedName>
</protein>
<gene>
    <name evidence="6" type="ORF">CEN88_316</name>
</gene>
<proteinExistence type="predicted"/>
<organism evidence="6 7">
    <name type="scientific">Candidatus Berkelbacteria bacterium Licking1014_2</name>
    <dbReference type="NCBI Taxonomy" id="2017146"/>
    <lineage>
        <taxon>Bacteria</taxon>
        <taxon>Candidatus Berkelbacteria</taxon>
    </lineage>
</organism>
<dbReference type="InterPro" id="IPR051813">
    <property type="entry name" value="HepT_RNase_toxin"/>
</dbReference>
<dbReference type="PANTHER" id="PTHR34139">
    <property type="entry name" value="UPF0331 PROTEIN MJ0127"/>
    <property type="match status" value="1"/>
</dbReference>
<keyword evidence="4" id="KW-0547">Nucleotide-binding</keyword>
<evidence type="ECO:0000256" key="3">
    <source>
        <dbReference type="ARBA" id="ARBA00022722"/>
    </source>
</evidence>
<dbReference type="GO" id="GO:0000166">
    <property type="term" value="F:nucleotide binding"/>
    <property type="evidence" value="ECO:0007669"/>
    <property type="project" value="UniProtKB-KW"/>
</dbReference>
<keyword evidence="2" id="KW-1277">Toxin-antitoxin system</keyword>
<dbReference type="GO" id="GO:0004540">
    <property type="term" value="F:RNA nuclease activity"/>
    <property type="evidence" value="ECO:0007669"/>
    <property type="project" value="InterPro"/>
</dbReference>
<reference evidence="6 7" key="1">
    <citation type="submission" date="2017-07" db="EMBL/GenBank/DDBJ databases">
        <title>Mechanisms for carbon and nitrogen cycling indicate functional differentiation within the Candidate Phyla Radiation.</title>
        <authorList>
            <person name="Danczak R.E."/>
            <person name="Johnston M.D."/>
            <person name="Kenah C."/>
            <person name="Slattery M."/>
            <person name="Wrighton K.C."/>
            <person name="Wilkins M.J."/>
        </authorList>
    </citation>
    <scope>NUCLEOTIDE SEQUENCE [LARGE SCALE GENOMIC DNA]</scope>
    <source>
        <strain evidence="6">Licking1014_2</strain>
    </source>
</reference>
<evidence type="ECO:0008006" key="8">
    <source>
        <dbReference type="Google" id="ProtNLM"/>
    </source>
</evidence>
<keyword evidence="1" id="KW-0597">Phosphoprotein</keyword>
<sequence length="65" mass="7807">KKEIKNIPWREIAGSRDKIVHDYFMIDLDTIWQIIREDIPILKKAISEKFPEIQRQSKLFNNAQP</sequence>
<keyword evidence="3" id="KW-0540">Nuclease</keyword>
<evidence type="ECO:0000256" key="2">
    <source>
        <dbReference type="ARBA" id="ARBA00022649"/>
    </source>
</evidence>
<evidence type="ECO:0000256" key="5">
    <source>
        <dbReference type="ARBA" id="ARBA00022801"/>
    </source>
</evidence>
<comment type="caution">
    <text evidence="6">The sequence shown here is derived from an EMBL/GenBank/DDBJ whole genome shotgun (WGS) entry which is preliminary data.</text>
</comment>
<evidence type="ECO:0000313" key="7">
    <source>
        <dbReference type="Proteomes" id="UP000318711"/>
    </source>
</evidence>
<dbReference type="EMBL" id="VMGL01000035">
    <property type="protein sequence ID" value="TSC96559.1"/>
    <property type="molecule type" value="Genomic_DNA"/>
</dbReference>
<dbReference type="PANTHER" id="PTHR34139:SF1">
    <property type="entry name" value="RNASE MJ1380-RELATED"/>
    <property type="match status" value="1"/>
</dbReference>